<keyword evidence="2" id="KW-1185">Reference proteome</keyword>
<accession>A0ABU8DXW9</accession>
<sequence length="318" mass="34797">MTTDLRRLLGPGGVRPSADVVRDAHPSSVSRWVATGRLLRPLPGVLALPDAVGTWTGRARAAEQWSGGHLSGRSALALWDVVASPGALVHVAVGRRRNVAPVPEWLRPHRVEVTEWGERDGLRVTMPARSVVEAWGHAHVRGAGPRDVELARAAVIGAVRRRMVTMRQLRSELLRRPRLPGRADLCVLLDLVEGGCQSEFEIWGLQHLLDIPGLPPVEQQIAVETRIGTVHLDGGWRRVLVGGRWREVRLGVELDGAAFHGAPDRREADIRRDAAAAAEGWLIMRIGHRRGHAEPDVCRADVAAAFHARLDHGGWRAA</sequence>
<organism evidence="1 2">
    <name type="scientific">Klenkia sesuvii</name>
    <dbReference type="NCBI Taxonomy" id="3103137"/>
    <lineage>
        <taxon>Bacteria</taxon>
        <taxon>Bacillati</taxon>
        <taxon>Actinomycetota</taxon>
        <taxon>Actinomycetes</taxon>
        <taxon>Geodermatophilales</taxon>
        <taxon>Geodermatophilaceae</taxon>
        <taxon>Klenkia</taxon>
    </lineage>
</organism>
<evidence type="ECO:0008006" key="3">
    <source>
        <dbReference type="Google" id="ProtNLM"/>
    </source>
</evidence>
<gene>
    <name evidence="1" type="ORF">TEK04_17640</name>
</gene>
<name>A0ABU8DXW9_9ACTN</name>
<proteinExistence type="predicted"/>
<dbReference type="Proteomes" id="UP001361570">
    <property type="component" value="Unassembled WGS sequence"/>
</dbReference>
<dbReference type="RefSeq" id="WP_336405666.1">
    <property type="nucleotide sequence ID" value="NZ_JBAPLU010000022.1"/>
</dbReference>
<protein>
    <recommendedName>
        <fullName evidence="3">Transcriptional regulator, AbiEi antitoxin, Type IV TA system</fullName>
    </recommendedName>
</protein>
<evidence type="ECO:0000313" key="1">
    <source>
        <dbReference type="EMBL" id="MEI4273548.1"/>
    </source>
</evidence>
<reference evidence="1 2" key="1">
    <citation type="submission" date="2024-03" db="EMBL/GenBank/DDBJ databases">
        <title>Draft genome sequence of Klenkia sp. LSe6-5.</title>
        <authorList>
            <person name="Duangmal K."/>
            <person name="Chantavorakit T."/>
        </authorList>
    </citation>
    <scope>NUCLEOTIDE SEQUENCE [LARGE SCALE GENOMIC DNA]</scope>
    <source>
        <strain evidence="1 2">LSe6-5</strain>
    </source>
</reference>
<evidence type="ECO:0000313" key="2">
    <source>
        <dbReference type="Proteomes" id="UP001361570"/>
    </source>
</evidence>
<comment type="caution">
    <text evidence="1">The sequence shown here is derived from an EMBL/GenBank/DDBJ whole genome shotgun (WGS) entry which is preliminary data.</text>
</comment>
<dbReference type="EMBL" id="JBAPLU010000022">
    <property type="protein sequence ID" value="MEI4273548.1"/>
    <property type="molecule type" value="Genomic_DNA"/>
</dbReference>